<evidence type="ECO:0000313" key="1">
    <source>
        <dbReference type="EMBL" id="GGI23078.1"/>
    </source>
</evidence>
<gene>
    <name evidence="1" type="ORF">GCM10010987_22580</name>
</gene>
<dbReference type="Pfam" id="PF06411">
    <property type="entry name" value="HdeA"/>
    <property type="match status" value="1"/>
</dbReference>
<accession>A0AA87W3Z3</accession>
<comment type="caution">
    <text evidence="1">The sequence shown here is derived from an EMBL/GenBank/DDBJ whole genome shotgun (WGS) entry which is preliminary data.</text>
</comment>
<name>A0AA87W3Z3_9BRAD</name>
<reference evidence="1" key="1">
    <citation type="journal article" date="2014" name="Int. J. Syst. Evol. Microbiol.">
        <title>Complete genome sequence of Corynebacterium casei LMG S-19264T (=DSM 44701T), isolated from a smear-ripened cheese.</title>
        <authorList>
            <consortium name="US DOE Joint Genome Institute (JGI-PGF)"/>
            <person name="Walter F."/>
            <person name="Albersmeier A."/>
            <person name="Kalinowski J."/>
            <person name="Ruckert C."/>
        </authorList>
    </citation>
    <scope>NUCLEOTIDE SEQUENCE</scope>
    <source>
        <strain evidence="1">CGMCC 1.15034</strain>
    </source>
</reference>
<evidence type="ECO:0000313" key="2">
    <source>
        <dbReference type="Proteomes" id="UP000625079"/>
    </source>
</evidence>
<reference evidence="1" key="2">
    <citation type="submission" date="2022-12" db="EMBL/GenBank/DDBJ databases">
        <authorList>
            <person name="Sun Q."/>
            <person name="Zhou Y."/>
        </authorList>
    </citation>
    <scope>NUCLEOTIDE SEQUENCE</scope>
    <source>
        <strain evidence="1">CGMCC 1.15034</strain>
    </source>
</reference>
<dbReference type="EMBL" id="BMHC01000003">
    <property type="protein sequence ID" value="GGI23078.1"/>
    <property type="molecule type" value="Genomic_DNA"/>
</dbReference>
<dbReference type="Proteomes" id="UP000625079">
    <property type="component" value="Unassembled WGS sequence"/>
</dbReference>
<dbReference type="InterPro" id="IPR010486">
    <property type="entry name" value="HNS-dep_expression_A/B"/>
</dbReference>
<proteinExistence type="predicted"/>
<sequence>MTCKQFLDGGEDNIGIVLTWMDGWDKSDEDNAIIDTEVFVENAKKFGASIVTAADEILGK</sequence>
<protein>
    <submittedName>
        <fullName evidence="1">Uncharacterized protein</fullName>
    </submittedName>
</protein>
<organism evidence="1 2">
    <name type="scientific">Bradyrhizobium guangdongense</name>
    <dbReference type="NCBI Taxonomy" id="1325090"/>
    <lineage>
        <taxon>Bacteria</taxon>
        <taxon>Pseudomonadati</taxon>
        <taxon>Pseudomonadota</taxon>
        <taxon>Alphaproteobacteria</taxon>
        <taxon>Hyphomicrobiales</taxon>
        <taxon>Nitrobacteraceae</taxon>
        <taxon>Bradyrhizobium</taxon>
    </lineage>
</organism>
<dbReference type="AlphaFoldDB" id="A0AA87W3Z3"/>